<evidence type="ECO:0000256" key="4">
    <source>
        <dbReference type="ARBA" id="ARBA00023004"/>
    </source>
</evidence>
<evidence type="ECO:0000259" key="9">
    <source>
        <dbReference type="Pfam" id="PF00462"/>
    </source>
</evidence>
<evidence type="ECO:0000313" key="10">
    <source>
        <dbReference type="EMBL" id="QGM97511.1"/>
    </source>
</evidence>
<dbReference type="GO" id="GO:0051537">
    <property type="term" value="F:2 iron, 2 sulfur cluster binding"/>
    <property type="evidence" value="ECO:0007669"/>
    <property type="project" value="UniProtKB-KW"/>
</dbReference>
<keyword evidence="11" id="KW-1185">Reference proteome</keyword>
<dbReference type="PROSITE" id="PS51354">
    <property type="entry name" value="GLUTAREDOXIN_2"/>
    <property type="match status" value="1"/>
</dbReference>
<dbReference type="InterPro" id="IPR004480">
    <property type="entry name" value="Monothiol_GRX-rel"/>
</dbReference>
<sequence length="111" mass="11701">MLGNSSGFIKSIVDSSDVVLFMNGIPAQPQCGLSSAMVSILHRLNAPFKPVNLLSNPNVRDGLKELSNGPAIPQLYVKGELIGGSDIVKEMYAAGALTKLLSEKGVAHRPV</sequence>
<dbReference type="PANTHER" id="PTHR10293:SF72">
    <property type="entry name" value="MONOTHIOL GLUTAREDOXIN-S14, CHLOROPLASTIC"/>
    <property type="match status" value="1"/>
</dbReference>
<evidence type="ECO:0000256" key="3">
    <source>
        <dbReference type="ARBA" id="ARBA00022723"/>
    </source>
</evidence>
<dbReference type="Pfam" id="PF00462">
    <property type="entry name" value="Glutaredoxin"/>
    <property type="match status" value="1"/>
</dbReference>
<dbReference type="EMBL" id="CP044331">
    <property type="protein sequence ID" value="QGM97511.1"/>
    <property type="molecule type" value="Genomic_DNA"/>
</dbReference>
<keyword evidence="4 8" id="KW-0408">Iron</keyword>
<evidence type="ECO:0000256" key="8">
    <source>
        <dbReference type="PIRSR" id="PIRSR005894-2"/>
    </source>
</evidence>
<dbReference type="PANTHER" id="PTHR10293">
    <property type="entry name" value="GLUTAREDOXIN FAMILY MEMBER"/>
    <property type="match status" value="1"/>
</dbReference>
<dbReference type="GO" id="GO:0015036">
    <property type="term" value="F:disulfide oxidoreductase activity"/>
    <property type="evidence" value="ECO:0007669"/>
    <property type="project" value="InterPro"/>
</dbReference>
<dbReference type="InterPro" id="IPR002109">
    <property type="entry name" value="Glutaredoxin"/>
</dbReference>
<evidence type="ECO:0000313" key="11">
    <source>
        <dbReference type="Proteomes" id="UP000422569"/>
    </source>
</evidence>
<dbReference type="InterPro" id="IPR033658">
    <property type="entry name" value="GRX_PICOT-like"/>
</dbReference>
<dbReference type="InterPro" id="IPR036249">
    <property type="entry name" value="Thioredoxin-like_sf"/>
</dbReference>
<evidence type="ECO:0000256" key="2">
    <source>
        <dbReference type="ARBA" id="ARBA00022714"/>
    </source>
</evidence>
<keyword evidence="5 8" id="KW-0411">Iron-sulfur</keyword>
<dbReference type="GO" id="GO:0046872">
    <property type="term" value="F:metal ion binding"/>
    <property type="evidence" value="ECO:0007669"/>
    <property type="project" value="UniProtKB-KW"/>
</dbReference>
<name>A0A6B8M3N6_9HYPH</name>
<keyword evidence="2 8" id="KW-0001">2Fe-2S</keyword>
<evidence type="ECO:0000256" key="1">
    <source>
        <dbReference type="ARBA" id="ARBA00009630"/>
    </source>
</evidence>
<comment type="similarity">
    <text evidence="1 7">Belongs to the glutaredoxin family. Monothiol subfamily.</text>
</comment>
<dbReference type="CDD" id="cd03028">
    <property type="entry name" value="GRX_PICOT_like"/>
    <property type="match status" value="1"/>
</dbReference>
<dbReference type="AlphaFoldDB" id="A0A6B8M3N6"/>
<dbReference type="RefSeq" id="WP_016921384.1">
    <property type="nucleotide sequence ID" value="NZ_CP044331.1"/>
</dbReference>
<dbReference type="PIRSF" id="PIRSF005894">
    <property type="entry name" value="Monothiol_GRX"/>
    <property type="match status" value="1"/>
</dbReference>
<keyword evidence="6" id="KW-0676">Redox-active center</keyword>
<keyword evidence="3 8" id="KW-0479">Metal-binding</keyword>
<dbReference type="KEGG" id="mpar:F7D14_08590"/>
<accession>A0A6B8M3N6</accession>
<evidence type="ECO:0000256" key="6">
    <source>
        <dbReference type="ARBA" id="ARBA00023284"/>
    </source>
</evidence>
<dbReference type="InterPro" id="IPR014434">
    <property type="entry name" value="Monothiol_GRX"/>
</dbReference>
<proteinExistence type="inferred from homology"/>
<evidence type="ECO:0000256" key="5">
    <source>
        <dbReference type="ARBA" id="ARBA00023014"/>
    </source>
</evidence>
<feature type="domain" description="Glutaredoxin" evidence="9">
    <location>
        <begin position="18"/>
        <end position="82"/>
    </location>
</feature>
<gene>
    <name evidence="10" type="ORF">F7D14_08590</name>
</gene>
<dbReference type="SUPFAM" id="SSF52833">
    <property type="entry name" value="Thioredoxin-like"/>
    <property type="match status" value="1"/>
</dbReference>
<dbReference type="Gene3D" id="3.40.30.10">
    <property type="entry name" value="Glutaredoxin"/>
    <property type="match status" value="1"/>
</dbReference>
<dbReference type="Proteomes" id="UP000422569">
    <property type="component" value="Chromosome"/>
</dbReference>
<reference evidence="10 11" key="1">
    <citation type="submission" date="2019-09" db="EMBL/GenBank/DDBJ databases">
        <title>Isolation and complete genome sequencing of Methylocystis species.</title>
        <authorList>
            <person name="Rumah B.L."/>
            <person name="Stead C.E."/>
            <person name="Stevens B.C."/>
            <person name="Minton N.P."/>
            <person name="Grosse-Honebrink A."/>
            <person name="Zhang Y."/>
        </authorList>
    </citation>
    <scope>NUCLEOTIDE SEQUENCE [LARGE SCALE GENOMIC DNA]</scope>
    <source>
        <strain evidence="10 11">BRCS2</strain>
    </source>
</reference>
<protein>
    <recommendedName>
        <fullName evidence="7">Glutaredoxin</fullName>
    </recommendedName>
</protein>
<evidence type="ECO:0000256" key="7">
    <source>
        <dbReference type="PIRNR" id="PIRNR005894"/>
    </source>
</evidence>
<feature type="binding site" evidence="8">
    <location>
        <position position="31"/>
    </location>
    <ligand>
        <name>[2Fe-2S] cluster</name>
        <dbReference type="ChEBI" id="CHEBI:190135"/>
        <note>ligand shared between dimeric partners</note>
    </ligand>
</feature>
<organism evidence="10 11">
    <name type="scientific">Methylocystis parvus</name>
    <dbReference type="NCBI Taxonomy" id="134"/>
    <lineage>
        <taxon>Bacteria</taxon>
        <taxon>Pseudomonadati</taxon>
        <taxon>Pseudomonadota</taxon>
        <taxon>Alphaproteobacteria</taxon>
        <taxon>Hyphomicrobiales</taxon>
        <taxon>Methylocystaceae</taxon>
        <taxon>Methylocystis</taxon>
    </lineage>
</organism>